<accession>A0A6A3G6W8</accession>
<evidence type="ECO:0000313" key="3">
    <source>
        <dbReference type="Proteomes" id="UP000429607"/>
    </source>
</evidence>
<reference evidence="2 3" key="1">
    <citation type="submission" date="2018-09" db="EMBL/GenBank/DDBJ databases">
        <title>Genomic investigation of the strawberry pathogen Phytophthora fragariae indicates pathogenicity is determined by transcriptional variation in three key races.</title>
        <authorList>
            <person name="Adams T.M."/>
            <person name="Armitage A.D."/>
            <person name="Sobczyk M.K."/>
            <person name="Bates H.J."/>
            <person name="Dunwell J.M."/>
            <person name="Nellist C.F."/>
            <person name="Harrison R.J."/>
        </authorList>
    </citation>
    <scope>NUCLEOTIDE SEQUENCE [LARGE SCALE GENOMIC DNA]</scope>
    <source>
        <strain evidence="2 3">SCRP249</strain>
    </source>
</reference>
<proteinExistence type="predicted"/>
<evidence type="ECO:0008006" key="4">
    <source>
        <dbReference type="Google" id="ProtNLM"/>
    </source>
</evidence>
<organism evidence="2 3">
    <name type="scientific">Phytophthora rubi</name>
    <dbReference type="NCBI Taxonomy" id="129364"/>
    <lineage>
        <taxon>Eukaryota</taxon>
        <taxon>Sar</taxon>
        <taxon>Stramenopiles</taxon>
        <taxon>Oomycota</taxon>
        <taxon>Peronosporomycetes</taxon>
        <taxon>Peronosporales</taxon>
        <taxon>Peronosporaceae</taxon>
        <taxon>Phytophthora</taxon>
    </lineage>
</organism>
<evidence type="ECO:0000256" key="1">
    <source>
        <dbReference type="SAM" id="SignalP"/>
    </source>
</evidence>
<sequence>MKTSSLIFALTATSTWGFTMNEVSVTDTQGKSSVTDTQRKSSTLRVEMKFESMKAATAHIKNFVLAQGIVTSNVVPASDRIAPCSLH</sequence>
<keyword evidence="1" id="KW-0732">Signal</keyword>
<dbReference type="EMBL" id="QXFV01011745">
    <property type="protein sequence ID" value="KAE8952327.1"/>
    <property type="molecule type" value="Genomic_DNA"/>
</dbReference>
<evidence type="ECO:0000313" key="2">
    <source>
        <dbReference type="EMBL" id="KAE8952327.1"/>
    </source>
</evidence>
<protein>
    <recommendedName>
        <fullName evidence="4">RxLR effector protein</fullName>
    </recommendedName>
</protein>
<dbReference type="AlphaFoldDB" id="A0A6A3G6W8"/>
<feature type="chain" id="PRO_5025660954" description="RxLR effector protein" evidence="1">
    <location>
        <begin position="18"/>
        <end position="87"/>
    </location>
</feature>
<dbReference type="Proteomes" id="UP000429607">
    <property type="component" value="Unassembled WGS sequence"/>
</dbReference>
<feature type="signal peptide" evidence="1">
    <location>
        <begin position="1"/>
        <end position="17"/>
    </location>
</feature>
<name>A0A6A3G6W8_9STRA</name>
<gene>
    <name evidence="2" type="ORF">PR001_g33341</name>
</gene>
<comment type="caution">
    <text evidence="2">The sequence shown here is derived from an EMBL/GenBank/DDBJ whole genome shotgun (WGS) entry which is preliminary data.</text>
</comment>